<evidence type="ECO:0000313" key="1">
    <source>
        <dbReference type="EMBL" id="KAF1993344.1"/>
    </source>
</evidence>
<keyword evidence="2" id="KW-1185">Reference proteome</keyword>
<sequence length="155" mass="17126">MQWLEWLLYQPCGSDVRCHPDRCGKPPFTPCRVGCILYGSMACGDGVGSGGWPQAFVRSDRCPVTQHDLPQRCLGWHGRRASASTHLETVLALSHHVTICCPSPPQLLLCLPERGCCTASWCATVNLVQPLQGPITTTHDSSKTLSRLSRSRRWN</sequence>
<reference evidence="1" key="1">
    <citation type="journal article" date="2020" name="Stud. Mycol.">
        <title>101 Dothideomycetes genomes: a test case for predicting lifestyles and emergence of pathogens.</title>
        <authorList>
            <person name="Haridas S."/>
            <person name="Albert R."/>
            <person name="Binder M."/>
            <person name="Bloem J."/>
            <person name="Labutti K."/>
            <person name="Salamov A."/>
            <person name="Andreopoulos B."/>
            <person name="Baker S."/>
            <person name="Barry K."/>
            <person name="Bills G."/>
            <person name="Bluhm B."/>
            <person name="Cannon C."/>
            <person name="Castanera R."/>
            <person name="Culley D."/>
            <person name="Daum C."/>
            <person name="Ezra D."/>
            <person name="Gonzalez J."/>
            <person name="Henrissat B."/>
            <person name="Kuo A."/>
            <person name="Liang C."/>
            <person name="Lipzen A."/>
            <person name="Lutzoni F."/>
            <person name="Magnuson J."/>
            <person name="Mondo S."/>
            <person name="Nolan M."/>
            <person name="Ohm R."/>
            <person name="Pangilinan J."/>
            <person name="Park H.-J."/>
            <person name="Ramirez L."/>
            <person name="Alfaro M."/>
            <person name="Sun H."/>
            <person name="Tritt A."/>
            <person name="Yoshinaga Y."/>
            <person name="Zwiers L.-H."/>
            <person name="Turgeon B."/>
            <person name="Goodwin S."/>
            <person name="Spatafora J."/>
            <person name="Crous P."/>
            <person name="Grigoriev I."/>
        </authorList>
    </citation>
    <scope>NUCLEOTIDE SEQUENCE</scope>
    <source>
        <strain evidence="1">CBS 123094</strain>
    </source>
</reference>
<dbReference type="Proteomes" id="UP000799779">
    <property type="component" value="Unassembled WGS sequence"/>
</dbReference>
<accession>A0A6A5VWK3</accession>
<dbReference type="AlphaFoldDB" id="A0A6A5VWK3"/>
<proteinExistence type="predicted"/>
<gene>
    <name evidence="1" type="ORF">P154DRAFT_77466</name>
</gene>
<organism evidence="1 2">
    <name type="scientific">Amniculicola lignicola CBS 123094</name>
    <dbReference type="NCBI Taxonomy" id="1392246"/>
    <lineage>
        <taxon>Eukaryota</taxon>
        <taxon>Fungi</taxon>
        <taxon>Dikarya</taxon>
        <taxon>Ascomycota</taxon>
        <taxon>Pezizomycotina</taxon>
        <taxon>Dothideomycetes</taxon>
        <taxon>Pleosporomycetidae</taxon>
        <taxon>Pleosporales</taxon>
        <taxon>Amniculicolaceae</taxon>
        <taxon>Amniculicola</taxon>
    </lineage>
</organism>
<protein>
    <submittedName>
        <fullName evidence="1">Uncharacterized protein</fullName>
    </submittedName>
</protein>
<name>A0A6A5VWK3_9PLEO</name>
<dbReference type="EMBL" id="ML977710">
    <property type="protein sequence ID" value="KAF1993344.1"/>
    <property type="molecule type" value="Genomic_DNA"/>
</dbReference>
<evidence type="ECO:0000313" key="2">
    <source>
        <dbReference type="Proteomes" id="UP000799779"/>
    </source>
</evidence>